<dbReference type="EMBL" id="JXXV01000028">
    <property type="protein sequence ID" value="KJY81871.1"/>
    <property type="molecule type" value="Genomic_DNA"/>
</dbReference>
<dbReference type="STRING" id="579748.TW81_16095"/>
<organism evidence="2 3">
    <name type="scientific">Vibrio galatheae</name>
    <dbReference type="NCBI Taxonomy" id="579748"/>
    <lineage>
        <taxon>Bacteria</taxon>
        <taxon>Pseudomonadati</taxon>
        <taxon>Pseudomonadota</taxon>
        <taxon>Gammaproteobacteria</taxon>
        <taxon>Vibrionales</taxon>
        <taxon>Vibrionaceae</taxon>
        <taxon>Vibrio</taxon>
    </lineage>
</organism>
<keyword evidence="2" id="KW-0503">Monooxygenase</keyword>
<dbReference type="Gene3D" id="3.30.70.100">
    <property type="match status" value="1"/>
</dbReference>
<dbReference type="OrthoDB" id="9812192at2"/>
<dbReference type="PATRIC" id="fig|579748.3.peg.3325"/>
<dbReference type="Proteomes" id="UP000033673">
    <property type="component" value="Unassembled WGS sequence"/>
</dbReference>
<gene>
    <name evidence="2" type="ORF">TW81_16095</name>
</gene>
<protein>
    <submittedName>
        <fullName evidence="2">Antibiotic biosynthesis monooxygenase</fullName>
    </submittedName>
</protein>
<comment type="caution">
    <text evidence="2">The sequence shown here is derived from an EMBL/GenBank/DDBJ whole genome shotgun (WGS) entry which is preliminary data.</text>
</comment>
<keyword evidence="2" id="KW-0560">Oxidoreductase</keyword>
<evidence type="ECO:0000313" key="3">
    <source>
        <dbReference type="Proteomes" id="UP000033673"/>
    </source>
</evidence>
<reference evidence="2 3" key="1">
    <citation type="journal article" date="2015" name="BMC Genomics">
        <title>Genome mining reveals unlocked bioactive potential of marine Gram-negative bacteria.</title>
        <authorList>
            <person name="Machado H."/>
            <person name="Sonnenschein E.C."/>
            <person name="Melchiorsen J."/>
            <person name="Gram L."/>
        </authorList>
    </citation>
    <scope>NUCLEOTIDE SEQUENCE [LARGE SCALE GENOMIC DNA]</scope>
    <source>
        <strain evidence="2 3">S2757</strain>
    </source>
</reference>
<dbReference type="InterPro" id="IPR050744">
    <property type="entry name" value="AI-2_Isomerase_LsrG"/>
</dbReference>
<name>A0A0F4NIH1_9VIBR</name>
<dbReference type="Pfam" id="PF03992">
    <property type="entry name" value="ABM"/>
    <property type="match status" value="1"/>
</dbReference>
<dbReference type="PROSITE" id="PS51725">
    <property type="entry name" value="ABM"/>
    <property type="match status" value="1"/>
</dbReference>
<dbReference type="InterPro" id="IPR011008">
    <property type="entry name" value="Dimeric_a/b-barrel"/>
</dbReference>
<keyword evidence="3" id="KW-1185">Reference proteome</keyword>
<proteinExistence type="predicted"/>
<dbReference type="SUPFAM" id="SSF54909">
    <property type="entry name" value="Dimeric alpha+beta barrel"/>
    <property type="match status" value="1"/>
</dbReference>
<dbReference type="GO" id="GO:0004497">
    <property type="term" value="F:monooxygenase activity"/>
    <property type="evidence" value="ECO:0007669"/>
    <property type="project" value="UniProtKB-KW"/>
</dbReference>
<dbReference type="PANTHER" id="PTHR33336">
    <property type="entry name" value="QUINOL MONOOXYGENASE YGIN-RELATED"/>
    <property type="match status" value="1"/>
</dbReference>
<sequence length="96" mass="10856">MTQLTIIANIIAQDTHVAMVKSELIKLIDKTRAEQGCINYDLHQEQQNPAHFVFYENWHSEAALETHLASEHIANYSAAVEGAIKSFTMNRMTQIA</sequence>
<dbReference type="InterPro" id="IPR007138">
    <property type="entry name" value="ABM_dom"/>
</dbReference>
<dbReference type="AlphaFoldDB" id="A0A0F4NIH1"/>
<feature type="domain" description="ABM" evidence="1">
    <location>
        <begin position="4"/>
        <end position="95"/>
    </location>
</feature>
<dbReference type="PANTHER" id="PTHR33336:SF3">
    <property type="entry name" value="ABM DOMAIN-CONTAINING PROTEIN"/>
    <property type="match status" value="1"/>
</dbReference>
<dbReference type="RefSeq" id="WP_045956754.1">
    <property type="nucleotide sequence ID" value="NZ_JXXV01000028.1"/>
</dbReference>
<accession>A0A0F4NIH1</accession>
<evidence type="ECO:0000313" key="2">
    <source>
        <dbReference type="EMBL" id="KJY81871.1"/>
    </source>
</evidence>
<evidence type="ECO:0000259" key="1">
    <source>
        <dbReference type="PROSITE" id="PS51725"/>
    </source>
</evidence>